<comment type="caution">
    <text evidence="2">The sequence shown here is derived from an EMBL/GenBank/DDBJ whole genome shotgun (WGS) entry which is preliminary data.</text>
</comment>
<accession>A0A2P7BTW5</accession>
<name>A0A2P7BTW5_9HYPH</name>
<organism evidence="2 3">
    <name type="scientific">Phyllobacterium brassicacearum</name>
    <dbReference type="NCBI Taxonomy" id="314235"/>
    <lineage>
        <taxon>Bacteria</taxon>
        <taxon>Pseudomonadati</taxon>
        <taxon>Pseudomonadota</taxon>
        <taxon>Alphaproteobacteria</taxon>
        <taxon>Hyphomicrobiales</taxon>
        <taxon>Phyllobacteriaceae</taxon>
        <taxon>Phyllobacterium</taxon>
    </lineage>
</organism>
<proteinExistence type="predicted"/>
<dbReference type="Proteomes" id="UP000241444">
    <property type="component" value="Unassembled WGS sequence"/>
</dbReference>
<keyword evidence="3" id="KW-1185">Reference proteome</keyword>
<dbReference type="Pfam" id="PF04233">
    <property type="entry name" value="Phage_Mu_F"/>
    <property type="match status" value="1"/>
</dbReference>
<dbReference type="EMBL" id="PGGO01000003">
    <property type="protein sequence ID" value="PSH69929.1"/>
    <property type="molecule type" value="Genomic_DNA"/>
</dbReference>
<sequence length="274" mass="31118">MNLLNSLEYRKAFNNYLRRGTPIRLSLKAEDLGHPTTHYVWRTRGDPQVRPSHIENNGKLFAWDNPPETGHPGEDYGCRCVAEPYIRGDSEYANQTLISDINDAPEKWTNARFIRHYYLGGGEDLTLSETGHMAGVIDYFFYKLDVYDRISAQIIAEARKITSGPLTYSFINSYDFGDYVYVFGSSVVSREFSGTVINENGMMFIEGEMSYLYTDTFTDPASVREKITYGTSSVDASSPVWVSISDGGGQYFNVSDTWRTEFRSEVKYNQSDGI</sequence>
<dbReference type="InterPro" id="IPR006528">
    <property type="entry name" value="Phage_head_morphogenesis_dom"/>
</dbReference>
<evidence type="ECO:0000259" key="1">
    <source>
        <dbReference type="Pfam" id="PF04233"/>
    </source>
</evidence>
<protein>
    <recommendedName>
        <fullName evidence="1">Phage head morphogenesis domain-containing protein</fullName>
    </recommendedName>
</protein>
<dbReference type="RefSeq" id="WP_106710230.1">
    <property type="nucleotide sequence ID" value="NZ_PGGO01000003.1"/>
</dbReference>
<evidence type="ECO:0000313" key="3">
    <source>
        <dbReference type="Proteomes" id="UP000241444"/>
    </source>
</evidence>
<evidence type="ECO:0000313" key="2">
    <source>
        <dbReference type="EMBL" id="PSH69929.1"/>
    </source>
</evidence>
<dbReference type="AlphaFoldDB" id="A0A2P7BTW5"/>
<dbReference type="OrthoDB" id="4446543at2"/>
<feature type="domain" description="Phage head morphogenesis" evidence="1">
    <location>
        <begin position="30"/>
        <end position="82"/>
    </location>
</feature>
<gene>
    <name evidence="2" type="ORF">CU102_06660</name>
</gene>
<reference evidence="3" key="1">
    <citation type="submission" date="2017-11" db="EMBL/GenBank/DDBJ databases">
        <authorList>
            <person name="Kuznetsova I."/>
            <person name="Sazanova A."/>
            <person name="Chirak E."/>
            <person name="Safronova V."/>
            <person name="Willems A."/>
        </authorList>
    </citation>
    <scope>NUCLEOTIDE SEQUENCE [LARGE SCALE GENOMIC DNA]</scope>
    <source>
        <strain evidence="3">STM 196</strain>
    </source>
</reference>